<dbReference type="PANTHER" id="PTHR28535">
    <property type="entry name" value="ZINC FINGER GRF-TYPE CONTAINING 1"/>
    <property type="match status" value="1"/>
</dbReference>
<dbReference type="PANTHER" id="PTHR28535:SF1">
    <property type="entry name" value="PROTEIN ZGRF1"/>
    <property type="match status" value="1"/>
</dbReference>
<accession>A0AAV5RE85</accession>
<name>A0AAV5RE85_STABA</name>
<dbReference type="InterPro" id="IPR018838">
    <property type="entry name" value="ZGRF1-like_N"/>
</dbReference>
<gene>
    <name evidence="2" type="ORF">DASB73_006380</name>
</gene>
<evidence type="ECO:0000313" key="2">
    <source>
        <dbReference type="EMBL" id="GMM49680.1"/>
    </source>
</evidence>
<organism evidence="2 3">
    <name type="scientific">Starmerella bacillaris</name>
    <name type="common">Yeast</name>
    <name type="synonym">Candida zemplinina</name>
    <dbReference type="NCBI Taxonomy" id="1247836"/>
    <lineage>
        <taxon>Eukaryota</taxon>
        <taxon>Fungi</taxon>
        <taxon>Dikarya</taxon>
        <taxon>Ascomycota</taxon>
        <taxon>Saccharomycotina</taxon>
        <taxon>Dipodascomycetes</taxon>
        <taxon>Dipodascales</taxon>
        <taxon>Trichomonascaceae</taxon>
        <taxon>Starmerella</taxon>
    </lineage>
</organism>
<reference evidence="2 3" key="1">
    <citation type="journal article" date="2023" name="Elife">
        <title>Identification of key yeast species and microbe-microbe interactions impacting larval growth of Drosophila in the wild.</title>
        <authorList>
            <person name="Mure A."/>
            <person name="Sugiura Y."/>
            <person name="Maeda R."/>
            <person name="Honda K."/>
            <person name="Sakurai N."/>
            <person name="Takahashi Y."/>
            <person name="Watada M."/>
            <person name="Katoh T."/>
            <person name="Gotoh A."/>
            <person name="Gotoh Y."/>
            <person name="Taniguchi I."/>
            <person name="Nakamura K."/>
            <person name="Hayashi T."/>
            <person name="Katayama T."/>
            <person name="Uemura T."/>
            <person name="Hattori Y."/>
        </authorList>
    </citation>
    <scope>NUCLEOTIDE SEQUENCE [LARGE SCALE GENOMIC DNA]</scope>
    <source>
        <strain evidence="2 3">SB-73</strain>
    </source>
</reference>
<dbReference type="GO" id="GO:0005634">
    <property type="term" value="C:nucleus"/>
    <property type="evidence" value="ECO:0007669"/>
    <property type="project" value="TreeGrafter"/>
</dbReference>
<dbReference type="GO" id="GO:0035861">
    <property type="term" value="C:site of double-strand break"/>
    <property type="evidence" value="ECO:0007669"/>
    <property type="project" value="TreeGrafter"/>
</dbReference>
<sequence length="284" mass="32620">MRTYECLYTRHLTQKRKQWLDGKLTVYANHKVQLKDEFNALIDEQFLRSENLDVGKMLQIGRVLVDIIELVYEKDENPKAAEIERNINDYRSSKRKLLSSLSTPKLKINSKFRPNLLDNSLSEVLKTAVVEPIKPHELRGKHFYKKPAVFSETVKDFKPAVDLNEQSCQKQKDADVDLYSRFDEIYEFNESNELVELDRPPDTNECKPLATNYQALCSPPSSPISDSLSLASSDVEVVSVEPSKKNAMFSYIPENLPSTGPWTKEAYVLFSFHPPKSSIKLEEV</sequence>
<dbReference type="Proteomes" id="UP001362899">
    <property type="component" value="Unassembled WGS sequence"/>
</dbReference>
<dbReference type="InterPro" id="IPR052800">
    <property type="entry name" value="DNA_Repair_Helicase_ZGRF1"/>
</dbReference>
<evidence type="ECO:0000259" key="1">
    <source>
        <dbReference type="Pfam" id="PF10382"/>
    </source>
</evidence>
<proteinExistence type="predicted"/>
<dbReference type="Pfam" id="PF10382">
    <property type="entry name" value="ZGRF1-like_N"/>
    <property type="match status" value="1"/>
</dbReference>
<keyword evidence="3" id="KW-1185">Reference proteome</keyword>
<comment type="caution">
    <text evidence="2">The sequence shown here is derived from an EMBL/GenBank/DDBJ whole genome shotgun (WGS) entry which is preliminary data.</text>
</comment>
<evidence type="ECO:0000313" key="3">
    <source>
        <dbReference type="Proteomes" id="UP001362899"/>
    </source>
</evidence>
<dbReference type="EMBL" id="BTGC01000003">
    <property type="protein sequence ID" value="GMM49680.1"/>
    <property type="molecule type" value="Genomic_DNA"/>
</dbReference>
<feature type="domain" description="5'-3' DNA helicase ZGRF1-like N-terminal" evidence="1">
    <location>
        <begin position="3"/>
        <end position="75"/>
    </location>
</feature>
<dbReference type="GO" id="GO:0006302">
    <property type="term" value="P:double-strand break repair"/>
    <property type="evidence" value="ECO:0007669"/>
    <property type="project" value="TreeGrafter"/>
</dbReference>
<protein>
    <recommendedName>
        <fullName evidence="1">5'-3' DNA helicase ZGRF1-like N-terminal domain-containing protein</fullName>
    </recommendedName>
</protein>
<dbReference type="AlphaFoldDB" id="A0AAV5RE85"/>